<name>A0A809SAU7_9PROT</name>
<comment type="subcellular location">
    <subcellularLocation>
        <location evidence="2">Cytoplasm</location>
    </subcellularLocation>
</comment>
<reference evidence="4" key="1">
    <citation type="submission" date="2019-11" db="EMBL/GenBank/DDBJ databases">
        <title>Isolation and characterization of a novel species in the genus Sulfuriferula.</title>
        <authorList>
            <person name="Mochizuki J."/>
            <person name="Kojima H."/>
            <person name="Fukui M."/>
        </authorList>
    </citation>
    <scope>NUCLEOTIDE SEQUENCE [LARGE SCALE GENOMIC DNA]</scope>
    <source>
        <strain evidence="4">SGTM</strain>
    </source>
</reference>
<dbReference type="SUPFAM" id="SSF81301">
    <property type="entry name" value="Nucleotidyltransferase"/>
    <property type="match status" value="1"/>
</dbReference>
<comment type="function">
    <text evidence="2">Functions as a ribosomal silencing factor. Interacts with ribosomal protein uL14 (rplN), blocking formation of intersubunit bridge B8. Prevents association of the 30S and 50S ribosomal subunits and the formation of functional ribosomes, thus repressing translation.</text>
</comment>
<evidence type="ECO:0000313" key="4">
    <source>
        <dbReference type="Proteomes" id="UP000463939"/>
    </source>
</evidence>
<dbReference type="GO" id="GO:0090071">
    <property type="term" value="P:negative regulation of ribosome biogenesis"/>
    <property type="evidence" value="ECO:0007669"/>
    <property type="project" value="UniProtKB-UniRule"/>
</dbReference>
<keyword evidence="2" id="KW-0963">Cytoplasm</keyword>
<evidence type="ECO:0000256" key="2">
    <source>
        <dbReference type="HAMAP-Rule" id="MF_01477"/>
    </source>
</evidence>
<dbReference type="PANTHER" id="PTHR21043:SF0">
    <property type="entry name" value="MITOCHONDRIAL ASSEMBLY OF RIBOSOMAL LARGE SUBUNIT PROTEIN 1"/>
    <property type="match status" value="1"/>
</dbReference>
<keyword evidence="2" id="KW-0810">Translation regulation</keyword>
<dbReference type="KEGG" id="sniv:SFSGTM_25800"/>
<dbReference type="RefSeq" id="WP_232525979.1">
    <property type="nucleotide sequence ID" value="NZ_AP021881.1"/>
</dbReference>
<accession>A0A809SAU7</accession>
<dbReference type="Gene3D" id="3.30.460.10">
    <property type="entry name" value="Beta Polymerase, domain 2"/>
    <property type="match status" value="1"/>
</dbReference>
<keyword evidence="2" id="KW-0678">Repressor</keyword>
<dbReference type="PANTHER" id="PTHR21043">
    <property type="entry name" value="IOJAP SUPERFAMILY ORTHOLOG"/>
    <property type="match status" value="1"/>
</dbReference>
<organism evidence="3 4">
    <name type="scientific">Sulfuriferula nivalis</name>
    <dbReference type="NCBI Taxonomy" id="2675298"/>
    <lineage>
        <taxon>Bacteria</taxon>
        <taxon>Pseudomonadati</taxon>
        <taxon>Pseudomonadota</taxon>
        <taxon>Betaproteobacteria</taxon>
        <taxon>Nitrosomonadales</taxon>
        <taxon>Sulfuricellaceae</taxon>
        <taxon>Sulfuriferula</taxon>
    </lineage>
</organism>
<dbReference type="HAMAP" id="MF_01477">
    <property type="entry name" value="Iojap_RsfS"/>
    <property type="match status" value="1"/>
</dbReference>
<dbReference type="Proteomes" id="UP000463939">
    <property type="component" value="Chromosome"/>
</dbReference>
<evidence type="ECO:0000256" key="1">
    <source>
        <dbReference type="ARBA" id="ARBA00010574"/>
    </source>
</evidence>
<dbReference type="AlphaFoldDB" id="A0A809SAU7"/>
<dbReference type="GO" id="GO:0005737">
    <property type="term" value="C:cytoplasm"/>
    <property type="evidence" value="ECO:0007669"/>
    <property type="project" value="UniProtKB-SubCell"/>
</dbReference>
<protein>
    <recommendedName>
        <fullName evidence="2">Ribosomal silencing factor RsfS</fullName>
    </recommendedName>
</protein>
<evidence type="ECO:0000313" key="3">
    <source>
        <dbReference type="EMBL" id="BBP01872.1"/>
    </source>
</evidence>
<comment type="subunit">
    <text evidence="2">Interacts with ribosomal protein uL14 (rplN).</text>
</comment>
<dbReference type="GO" id="GO:0017148">
    <property type="term" value="P:negative regulation of translation"/>
    <property type="evidence" value="ECO:0007669"/>
    <property type="project" value="UniProtKB-UniRule"/>
</dbReference>
<sequence length="120" mass="13135">MNTEMNTDQIAAAVVTAIENIKGQDIVVLDVSKQSALFERMIIASAESTRQTKAIAHNVQVELKALGVPDQGIEGLTSGEWVLLDLGSIVVHIMQPAVRQYYDLEALWSAAADQRNRRTS</sequence>
<dbReference type="NCBIfam" id="TIGR00090">
    <property type="entry name" value="rsfS_iojap_ybeB"/>
    <property type="match status" value="1"/>
</dbReference>
<gene>
    <name evidence="2 3" type="primary">rsfS</name>
    <name evidence="3" type="ORF">SFSGTM_25800</name>
</gene>
<dbReference type="Pfam" id="PF02410">
    <property type="entry name" value="RsfS"/>
    <property type="match status" value="1"/>
</dbReference>
<comment type="similarity">
    <text evidence="1 2">Belongs to the Iojap/RsfS family.</text>
</comment>
<proteinExistence type="inferred from homology"/>
<dbReference type="GO" id="GO:0042256">
    <property type="term" value="P:cytosolic ribosome assembly"/>
    <property type="evidence" value="ECO:0007669"/>
    <property type="project" value="UniProtKB-UniRule"/>
</dbReference>
<dbReference type="EMBL" id="AP021881">
    <property type="protein sequence ID" value="BBP01872.1"/>
    <property type="molecule type" value="Genomic_DNA"/>
</dbReference>
<keyword evidence="4" id="KW-1185">Reference proteome</keyword>
<dbReference type="InterPro" id="IPR004394">
    <property type="entry name" value="Iojap/RsfS/C7orf30"/>
</dbReference>
<dbReference type="InterPro" id="IPR043519">
    <property type="entry name" value="NT_sf"/>
</dbReference>
<dbReference type="GO" id="GO:0043023">
    <property type="term" value="F:ribosomal large subunit binding"/>
    <property type="evidence" value="ECO:0007669"/>
    <property type="project" value="TreeGrafter"/>
</dbReference>